<dbReference type="RefSeq" id="WP_184453066.1">
    <property type="nucleotide sequence ID" value="NZ_JACHMK010000001.1"/>
</dbReference>
<proteinExistence type="predicted"/>
<name>A0A923IXD6_9ACTO</name>
<dbReference type="InterPro" id="IPR011990">
    <property type="entry name" value="TPR-like_helical_dom_sf"/>
</dbReference>
<sequence>MKGREGGSRTGRGRLEQALSAAARGRFAEAIDAAAPLLESNRLGVDERLDLIRLLIEWNGLTGSFMECRRLAGRAVELGTSAFGARDPRVLIARSSELYWMCEVGYDALAEHRFAPLIDDVKQVLGTEHDLWWAVRTNSAMPAKAQGRFNDAADIYRGIIVDIAECLPDNDLRVLTVRDNYAEALFLDGQYDEAIVVYSSILDAIAEEMGAKDRRALRVRYEIARSRFASGDHGRALQEWACLVVDMERALGTHDDLTVSCRSLLIAAAVEADRNEVAAEQCRRLVEDPPASFEPRECEAFEEILRDCERRIAAEESPAE</sequence>
<dbReference type="Gene3D" id="1.25.40.10">
    <property type="entry name" value="Tetratricopeptide repeat domain"/>
    <property type="match status" value="1"/>
</dbReference>
<organism evidence="1 2">
    <name type="scientific">Schaalia hyovaginalis</name>
    <dbReference type="NCBI Taxonomy" id="29316"/>
    <lineage>
        <taxon>Bacteria</taxon>
        <taxon>Bacillati</taxon>
        <taxon>Actinomycetota</taxon>
        <taxon>Actinomycetes</taxon>
        <taxon>Actinomycetales</taxon>
        <taxon>Actinomycetaceae</taxon>
        <taxon>Schaalia</taxon>
    </lineage>
</organism>
<dbReference type="Proteomes" id="UP000617426">
    <property type="component" value="Unassembled WGS sequence"/>
</dbReference>
<gene>
    <name evidence="1" type="ORF">HD592_001537</name>
</gene>
<evidence type="ECO:0000313" key="1">
    <source>
        <dbReference type="EMBL" id="MBB6334972.1"/>
    </source>
</evidence>
<dbReference type="SUPFAM" id="SSF48452">
    <property type="entry name" value="TPR-like"/>
    <property type="match status" value="1"/>
</dbReference>
<comment type="caution">
    <text evidence="1">The sequence shown here is derived from an EMBL/GenBank/DDBJ whole genome shotgun (WGS) entry which is preliminary data.</text>
</comment>
<accession>A0A923IXD6</accession>
<evidence type="ECO:0000313" key="2">
    <source>
        <dbReference type="Proteomes" id="UP000617426"/>
    </source>
</evidence>
<protein>
    <submittedName>
        <fullName evidence="1">Tetratricopeptide (TPR) repeat protein</fullName>
    </submittedName>
</protein>
<dbReference type="EMBL" id="JACHMK010000001">
    <property type="protein sequence ID" value="MBB6334972.1"/>
    <property type="molecule type" value="Genomic_DNA"/>
</dbReference>
<dbReference type="AlphaFoldDB" id="A0A923IXD6"/>
<keyword evidence="2" id="KW-1185">Reference proteome</keyword>
<reference evidence="1" key="1">
    <citation type="submission" date="2020-08" db="EMBL/GenBank/DDBJ databases">
        <title>Sequencing the genomes of 1000 actinobacteria strains.</title>
        <authorList>
            <person name="Klenk H.-P."/>
        </authorList>
    </citation>
    <scope>NUCLEOTIDE SEQUENCE</scope>
    <source>
        <strain evidence="1">DSM 10695</strain>
    </source>
</reference>